<name>A0A7E5VZC9_TRINI</name>
<dbReference type="Proteomes" id="UP000322000">
    <property type="component" value="Chromosome 1"/>
</dbReference>
<evidence type="ECO:0000256" key="2">
    <source>
        <dbReference type="ARBA" id="ARBA00022475"/>
    </source>
</evidence>
<dbReference type="SUPFAM" id="SSF103473">
    <property type="entry name" value="MFS general substrate transporter"/>
    <property type="match status" value="1"/>
</dbReference>
<feature type="domain" description="Major facilitator superfamily (MFS) profile" evidence="10">
    <location>
        <begin position="75"/>
        <end position="511"/>
    </location>
</feature>
<feature type="transmembrane region" description="Helical" evidence="9">
    <location>
        <begin position="152"/>
        <end position="170"/>
    </location>
</feature>
<dbReference type="RefSeq" id="XP_026733451.1">
    <property type="nucleotide sequence ID" value="XM_026877650.1"/>
</dbReference>
<feature type="transmembrane region" description="Helical" evidence="9">
    <location>
        <begin position="176"/>
        <end position="197"/>
    </location>
</feature>
<keyword evidence="4 9" id="KW-1133">Transmembrane helix</keyword>
<dbReference type="CTD" id="39458"/>
<keyword evidence="6" id="KW-0325">Glycoprotein</keyword>
<evidence type="ECO:0000256" key="4">
    <source>
        <dbReference type="ARBA" id="ARBA00022989"/>
    </source>
</evidence>
<keyword evidence="8" id="KW-0813">Transport</keyword>
<organism evidence="11 12">
    <name type="scientific">Trichoplusia ni</name>
    <name type="common">Cabbage looper</name>
    <dbReference type="NCBI Taxonomy" id="7111"/>
    <lineage>
        <taxon>Eukaryota</taxon>
        <taxon>Metazoa</taxon>
        <taxon>Ecdysozoa</taxon>
        <taxon>Arthropoda</taxon>
        <taxon>Hexapoda</taxon>
        <taxon>Insecta</taxon>
        <taxon>Pterygota</taxon>
        <taxon>Neoptera</taxon>
        <taxon>Endopterygota</taxon>
        <taxon>Lepidoptera</taxon>
        <taxon>Glossata</taxon>
        <taxon>Ditrysia</taxon>
        <taxon>Noctuoidea</taxon>
        <taxon>Noctuidae</taxon>
        <taxon>Plusiinae</taxon>
        <taxon>Trichoplusia</taxon>
    </lineage>
</organism>
<feature type="transmembrane region" description="Helical" evidence="9">
    <location>
        <begin position="350"/>
        <end position="375"/>
    </location>
</feature>
<dbReference type="InterPro" id="IPR050549">
    <property type="entry name" value="MFS_Trehalose_Transporter"/>
</dbReference>
<comment type="subcellular location">
    <subcellularLocation>
        <location evidence="1">Cell membrane</location>
        <topology evidence="1">Multi-pass membrane protein</topology>
    </subcellularLocation>
</comment>
<feature type="transmembrane region" description="Helical" evidence="9">
    <location>
        <begin position="234"/>
        <end position="254"/>
    </location>
</feature>
<feature type="transmembrane region" description="Helical" evidence="9">
    <location>
        <begin position="123"/>
        <end position="143"/>
    </location>
</feature>
<dbReference type="InterPro" id="IPR005829">
    <property type="entry name" value="Sugar_transporter_CS"/>
</dbReference>
<dbReference type="KEGG" id="tnl:113497880"/>
<dbReference type="PRINTS" id="PR00171">
    <property type="entry name" value="SUGRTRNSPORT"/>
</dbReference>
<dbReference type="PANTHER" id="PTHR48021:SF1">
    <property type="entry name" value="GH07001P-RELATED"/>
    <property type="match status" value="1"/>
</dbReference>
<evidence type="ECO:0000259" key="10">
    <source>
        <dbReference type="PROSITE" id="PS50850"/>
    </source>
</evidence>
<dbReference type="FunFam" id="1.20.1250.20:FF:000055">
    <property type="entry name" value="Facilitated trehalose transporter Tret1-2 homolog"/>
    <property type="match status" value="1"/>
</dbReference>
<evidence type="ECO:0000313" key="11">
    <source>
        <dbReference type="Proteomes" id="UP000322000"/>
    </source>
</evidence>
<dbReference type="Gene3D" id="1.20.1250.20">
    <property type="entry name" value="MFS general substrate transporter like domains"/>
    <property type="match status" value="1"/>
</dbReference>
<keyword evidence="5 9" id="KW-0472">Membrane</keyword>
<dbReference type="OrthoDB" id="6612291at2759"/>
<evidence type="ECO:0000256" key="3">
    <source>
        <dbReference type="ARBA" id="ARBA00022692"/>
    </source>
</evidence>
<protein>
    <submittedName>
        <fullName evidence="12">Facilitated trehalose transporter Tret1-2 homolog isoform X1</fullName>
    </submittedName>
</protein>
<dbReference type="PROSITE" id="PS00217">
    <property type="entry name" value="SUGAR_TRANSPORT_2"/>
    <property type="match status" value="1"/>
</dbReference>
<feature type="transmembrane region" description="Helical" evidence="9">
    <location>
        <begin position="424"/>
        <end position="443"/>
    </location>
</feature>
<evidence type="ECO:0000256" key="8">
    <source>
        <dbReference type="RuleBase" id="RU003346"/>
    </source>
</evidence>
<feature type="transmembrane region" description="Helical" evidence="9">
    <location>
        <begin position="382"/>
        <end position="404"/>
    </location>
</feature>
<dbReference type="InParanoid" id="A0A7E5VZC9"/>
<feature type="transmembrane region" description="Helical" evidence="9">
    <location>
        <begin position="317"/>
        <end position="338"/>
    </location>
</feature>
<evidence type="ECO:0000256" key="5">
    <source>
        <dbReference type="ARBA" id="ARBA00023136"/>
    </source>
</evidence>
<feature type="transmembrane region" description="Helical" evidence="9">
    <location>
        <begin position="209"/>
        <end position="228"/>
    </location>
</feature>
<keyword evidence="2" id="KW-1003">Cell membrane</keyword>
<evidence type="ECO:0000256" key="7">
    <source>
        <dbReference type="ARBA" id="ARBA00024348"/>
    </source>
</evidence>
<evidence type="ECO:0000256" key="9">
    <source>
        <dbReference type="SAM" id="Phobius"/>
    </source>
</evidence>
<evidence type="ECO:0000256" key="6">
    <source>
        <dbReference type="ARBA" id="ARBA00023180"/>
    </source>
</evidence>
<dbReference type="AlphaFoldDB" id="A0A7E5VZC9"/>
<dbReference type="GO" id="GO:0005886">
    <property type="term" value="C:plasma membrane"/>
    <property type="evidence" value="ECO:0007669"/>
    <property type="project" value="UniProtKB-SubCell"/>
</dbReference>
<proteinExistence type="inferred from homology"/>
<dbReference type="GO" id="GO:0051119">
    <property type="term" value="F:sugar transmembrane transporter activity"/>
    <property type="evidence" value="ECO:0007669"/>
    <property type="project" value="InterPro"/>
</dbReference>
<feature type="transmembrane region" description="Helical" evidence="9">
    <location>
        <begin position="455"/>
        <end position="476"/>
    </location>
</feature>
<dbReference type="InterPro" id="IPR003663">
    <property type="entry name" value="Sugar/inositol_transpt"/>
</dbReference>
<keyword evidence="11" id="KW-1185">Reference proteome</keyword>
<evidence type="ECO:0000256" key="1">
    <source>
        <dbReference type="ARBA" id="ARBA00004651"/>
    </source>
</evidence>
<dbReference type="GeneID" id="113497880"/>
<accession>A0A7E5VZC9</accession>
<dbReference type="NCBIfam" id="TIGR00879">
    <property type="entry name" value="SP"/>
    <property type="match status" value="1"/>
</dbReference>
<dbReference type="CDD" id="cd17358">
    <property type="entry name" value="MFS_GLUT6_8_Class3_like"/>
    <property type="match status" value="1"/>
</dbReference>
<dbReference type="InterPro" id="IPR005828">
    <property type="entry name" value="MFS_sugar_transport-like"/>
</dbReference>
<reference evidence="12" key="1">
    <citation type="submission" date="2025-08" db="UniProtKB">
        <authorList>
            <consortium name="RefSeq"/>
        </authorList>
    </citation>
    <scope>IDENTIFICATION</scope>
</reference>
<evidence type="ECO:0000313" key="12">
    <source>
        <dbReference type="RefSeq" id="XP_026733451.1"/>
    </source>
</evidence>
<dbReference type="PROSITE" id="PS50850">
    <property type="entry name" value="MFS"/>
    <property type="match status" value="1"/>
</dbReference>
<dbReference type="InterPro" id="IPR036259">
    <property type="entry name" value="MFS_trans_sf"/>
</dbReference>
<gene>
    <name evidence="12" type="primary">LOC113497880</name>
</gene>
<feature type="transmembrane region" description="Helical" evidence="9">
    <location>
        <begin position="77"/>
        <end position="98"/>
    </location>
</feature>
<dbReference type="PANTHER" id="PTHR48021">
    <property type="match status" value="1"/>
</dbReference>
<dbReference type="FunCoup" id="A0A7E5VZC9">
    <property type="interactions" value="177"/>
</dbReference>
<dbReference type="Pfam" id="PF00083">
    <property type="entry name" value="Sugar_tr"/>
    <property type="match status" value="1"/>
</dbReference>
<dbReference type="InterPro" id="IPR044775">
    <property type="entry name" value="MFS_ERD6/Tret1-like"/>
</dbReference>
<sequence length="533" mass="56887">MFGSGFGTSFAFLSVPAFGPGLATGVLMSNIVTSVATAAGRTSYYRADVNGGMADMGVSQAELVEQRGEGGRKLPQYIAALSATLGALAAGSMLGWSAPVMVKLTDNSTSDYDFPVSVAQGDWISSIINLGAAFICFPIGLVMDMIGRKKTMLLLVAPFTLGWLLITFGSSVGMLIAGRFITGVAGGAFCVTAPAYTSEIAQDSIRGTLGSYFQLMITIGILFAYAVGGYTSVFVFNILCTCIPIVFGIVFFFMPESPNFLVVKGRNDEAREALIKLRGSSYDVDYELSNLKAKAEESQRNKVSYLSAIKQKTALKAILICYALMLFQQLSGINAVIFNASQIFADAGATIPSTISTIIIGVIQVVATFISSLVVDKLGRRILLLLSALVMCLCSTALGVYFFLQQTHGADADIVQNISWLPLVSLSLFFIAFSLGFGPIPWMMAGELCQIDIKAFVGSTAGTLNWLLSFTVTSTFNSLNTAIGAGQVFWLFAGIMLVGFVFIFFVVPETKGKSVDEIQVMLGGRPAQRTEEK</sequence>
<keyword evidence="3 9" id="KW-0812">Transmembrane</keyword>
<dbReference type="PROSITE" id="PS00216">
    <property type="entry name" value="SUGAR_TRANSPORT_1"/>
    <property type="match status" value="1"/>
</dbReference>
<feature type="transmembrane region" description="Helical" evidence="9">
    <location>
        <begin position="488"/>
        <end position="507"/>
    </location>
</feature>
<dbReference type="InterPro" id="IPR020846">
    <property type="entry name" value="MFS_dom"/>
</dbReference>
<comment type="similarity">
    <text evidence="7">Belongs to the major facilitator superfamily. Sugar transporter (TC 2.A.1.1) family. Trehalose transporter subfamily.</text>
</comment>